<comment type="caution">
    <text evidence="1">The sequence shown here is derived from an EMBL/GenBank/DDBJ whole genome shotgun (WGS) entry which is preliminary data.</text>
</comment>
<protein>
    <submittedName>
        <fullName evidence="1">Uncharacterized protein</fullName>
    </submittedName>
</protein>
<evidence type="ECO:0000313" key="2">
    <source>
        <dbReference type="Proteomes" id="UP000481109"/>
    </source>
</evidence>
<sequence>MTDALAASLTHSAQALHSDLLAGTWTPSPQERLLAECVAYTDWTEHSPRTALRDIPDHVRSGHLVAVLHPAIQVAENIGTPASDTALQKLRALIGAVAPDIW</sequence>
<dbReference type="Proteomes" id="UP000481109">
    <property type="component" value="Unassembled WGS sequence"/>
</dbReference>
<evidence type="ECO:0000313" key="1">
    <source>
        <dbReference type="EMBL" id="NGO75777.1"/>
    </source>
</evidence>
<proteinExistence type="predicted"/>
<keyword evidence="2" id="KW-1185">Reference proteome</keyword>
<dbReference type="RefSeq" id="WP_165331291.1">
    <property type="nucleotide sequence ID" value="NZ_JAAKZW010000020.1"/>
</dbReference>
<reference evidence="1 2" key="1">
    <citation type="submission" date="2020-02" db="EMBL/GenBank/DDBJ databases">
        <title>Whole-genome analyses of novel actinobacteria.</title>
        <authorList>
            <person name="Sahin N."/>
            <person name="Tokatli A."/>
        </authorList>
    </citation>
    <scope>NUCLEOTIDE SEQUENCE [LARGE SCALE GENOMIC DNA]</scope>
    <source>
        <strain evidence="1 2">YC504</strain>
    </source>
</reference>
<dbReference type="AlphaFoldDB" id="A0A6G4XG21"/>
<dbReference type="EMBL" id="JAAKZW010000020">
    <property type="protein sequence ID" value="NGO75777.1"/>
    <property type="molecule type" value="Genomic_DNA"/>
</dbReference>
<name>A0A6G4XG21_9ACTN</name>
<accession>A0A6G4XG21</accession>
<organism evidence="1 2">
    <name type="scientific">Streptomyces mesophilus</name>
    <dbReference type="NCBI Taxonomy" id="1775132"/>
    <lineage>
        <taxon>Bacteria</taxon>
        <taxon>Bacillati</taxon>
        <taxon>Actinomycetota</taxon>
        <taxon>Actinomycetes</taxon>
        <taxon>Kitasatosporales</taxon>
        <taxon>Streptomycetaceae</taxon>
        <taxon>Streptomyces</taxon>
    </lineage>
</organism>
<gene>
    <name evidence="1" type="ORF">G6045_08835</name>
</gene>